<accession>A0A5C5G0B4</accession>
<evidence type="ECO:0000313" key="3">
    <source>
        <dbReference type="Proteomes" id="UP000311382"/>
    </source>
</evidence>
<dbReference type="AlphaFoldDB" id="A0A5C5G0B4"/>
<feature type="compositionally biased region" description="Basic and acidic residues" evidence="1">
    <location>
        <begin position="185"/>
        <end position="194"/>
    </location>
</feature>
<feature type="compositionally biased region" description="Basic and acidic residues" evidence="1">
    <location>
        <begin position="447"/>
        <end position="457"/>
    </location>
</feature>
<feature type="compositionally biased region" description="Basic residues" evidence="1">
    <location>
        <begin position="91"/>
        <end position="105"/>
    </location>
</feature>
<evidence type="ECO:0000313" key="2">
    <source>
        <dbReference type="EMBL" id="TNY21774.1"/>
    </source>
</evidence>
<organism evidence="2 3">
    <name type="scientific">Rhodotorula diobovata</name>
    <dbReference type="NCBI Taxonomy" id="5288"/>
    <lineage>
        <taxon>Eukaryota</taxon>
        <taxon>Fungi</taxon>
        <taxon>Dikarya</taxon>
        <taxon>Basidiomycota</taxon>
        <taxon>Pucciniomycotina</taxon>
        <taxon>Microbotryomycetes</taxon>
        <taxon>Sporidiobolales</taxon>
        <taxon>Sporidiobolaceae</taxon>
        <taxon>Rhodotorula</taxon>
    </lineage>
</organism>
<comment type="caution">
    <text evidence="2">The sequence shown here is derived from an EMBL/GenBank/DDBJ whole genome shotgun (WGS) entry which is preliminary data.</text>
</comment>
<proteinExistence type="predicted"/>
<feature type="region of interest" description="Disordered" evidence="1">
    <location>
        <begin position="387"/>
        <end position="457"/>
    </location>
</feature>
<evidence type="ECO:0000256" key="1">
    <source>
        <dbReference type="SAM" id="MobiDB-lite"/>
    </source>
</evidence>
<keyword evidence="3" id="KW-1185">Reference proteome</keyword>
<name>A0A5C5G0B4_9BASI</name>
<feature type="region of interest" description="Disordered" evidence="1">
    <location>
        <begin position="160"/>
        <end position="208"/>
    </location>
</feature>
<sequence>MRSRMSATGRTACACCSSRHAVPRIVDVALTRREVLQRLARDVCPPRRQLPPAVDPVPGVRRVDLQHEPVADPELALDDPSPSRPRGVQHPPRRPPPARRPHPRPGRLLAPAPRLPAPRLALHPSPDPSGRCRPDALAAGPVRPRAGPLALQLHARVPQRAAPGPPLVHRLGRAHPRPRAARRGPRLDHVRPPDGPRGAARRRAGARPVPAPARLLRAQGRGAGGGRAAVPDVDGPVCCAAPVGGEAGAAAAAGGAGSSAGAGAGVGRGACCGRRAGRRGGESVRAQAADGQVEQPFQEGEGRQEEAQVEGGLSARGTQCRVETGHASMLLCLTQPFDAVRSTRTLLNTRFREDVWTSLALAPHESLAAAQGSPPVRRLLRHAPVRSPPWHPVRAKTGQSGGARARGRSPLFVAGLERPSSRSFASFPPSSSFTICRDVVPNSQPQDRTRREADNPP</sequence>
<dbReference type="Proteomes" id="UP000311382">
    <property type="component" value="Unassembled WGS sequence"/>
</dbReference>
<feature type="compositionally biased region" description="Low complexity" evidence="1">
    <location>
        <begin position="421"/>
        <end position="433"/>
    </location>
</feature>
<feature type="region of interest" description="Disordered" evidence="1">
    <location>
        <begin position="282"/>
        <end position="312"/>
    </location>
</feature>
<protein>
    <submittedName>
        <fullName evidence="2">Uncharacterized protein</fullName>
    </submittedName>
</protein>
<feature type="region of interest" description="Disordered" evidence="1">
    <location>
        <begin position="71"/>
        <end position="143"/>
    </location>
</feature>
<feature type="compositionally biased region" description="Low complexity" evidence="1">
    <location>
        <begin position="106"/>
        <end position="124"/>
    </location>
</feature>
<reference evidence="2 3" key="1">
    <citation type="submission" date="2019-03" db="EMBL/GenBank/DDBJ databases">
        <title>Rhodosporidium diobovatum UCD-FST 08-225 genome sequencing, assembly, and annotation.</title>
        <authorList>
            <person name="Fakankun I.U."/>
            <person name="Fristensky B."/>
            <person name="Levin D.B."/>
        </authorList>
    </citation>
    <scope>NUCLEOTIDE SEQUENCE [LARGE SCALE GENOMIC DNA]</scope>
    <source>
        <strain evidence="2 3">UCD-FST 08-225</strain>
    </source>
</reference>
<gene>
    <name evidence="2" type="ORF">DMC30DRAFT_182958</name>
</gene>
<dbReference type="EMBL" id="SOZI01000037">
    <property type="protein sequence ID" value="TNY21774.1"/>
    <property type="molecule type" value="Genomic_DNA"/>
</dbReference>
<feature type="compositionally biased region" description="Basic residues" evidence="1">
    <location>
        <begin position="170"/>
        <end position="184"/>
    </location>
</feature>